<reference evidence="4" key="1">
    <citation type="submission" date="2022-01" db="EMBL/GenBank/DDBJ databases">
        <title>Vibrio aestuarianus Clade A and Clade B isolates are associated with Pacific oyster (Crassostrea gigas) disease outbreaks across Ireland.</title>
        <authorList>
            <person name="Coyle N."/>
            <person name="O'Toole C."/>
            <person name="Thomas J.C.L."/>
            <person name="Ryder D."/>
            <person name="Cheslett D."/>
            <person name="Feist S."/>
            <person name="Bean T."/>
            <person name="Joseph A."/>
            <person name="Waina A."/>
            <person name="Feil E."/>
            <person name="Verner-Jeffreys D.W."/>
        </authorList>
    </citation>
    <scope>NUCLEOTIDE SEQUENCE</scope>
    <source>
        <strain evidence="4">S/17/14 A</strain>
    </source>
</reference>
<proteinExistence type="inferred from homology"/>
<sequence>MFVLIVGNNIYPILELGTIVNLDIYQVDSFTTQAFKGNPAGVCISQDLLDESLMFSIAEEMAVSETAFLALNTMTLKWFTPEVEVKLCGHGTLATVHVMKEQGLVKTGDSVVFNTLSGELSATVCESSIELDFPSTQLSLNSEANLTLLEHFGLEPHQIVSFREFDSKQLIEVSSEQVLLALSPNFDALKSIKGRGVVVTALSSNSKLDFVSRYFAPWVGVNEDPVTGSAHCALTQHWAEKLNKSCFSAYQASRRGGYMSTELLANGRVKLIGSAITVISGVLKL</sequence>
<evidence type="ECO:0000256" key="1">
    <source>
        <dbReference type="ARBA" id="ARBA00008270"/>
    </source>
</evidence>
<evidence type="ECO:0000313" key="4">
    <source>
        <dbReference type="EMBL" id="MDH5919561.1"/>
    </source>
</evidence>
<evidence type="ECO:0000313" key="6">
    <source>
        <dbReference type="Proteomes" id="UP001159663"/>
    </source>
</evidence>
<dbReference type="Pfam" id="PF02567">
    <property type="entry name" value="PhzC-PhzF"/>
    <property type="match status" value="1"/>
</dbReference>
<name>A0AA43JVJ4_VIBSP</name>
<dbReference type="EMBL" id="JAKMYX010000002">
    <property type="protein sequence ID" value="MDH5919561.1"/>
    <property type="molecule type" value="Genomic_DNA"/>
</dbReference>
<dbReference type="InterPro" id="IPR003719">
    <property type="entry name" value="Phenazine_PhzF-like"/>
</dbReference>
<dbReference type="NCBIfam" id="TIGR00654">
    <property type="entry name" value="PhzF_family"/>
    <property type="match status" value="1"/>
</dbReference>
<dbReference type="EMBL" id="JAUYVL010000002">
    <property type="protein sequence ID" value="MDP2500329.1"/>
    <property type="molecule type" value="Genomic_DNA"/>
</dbReference>
<organism evidence="4 6">
    <name type="scientific">Vibrio splendidus</name>
    <dbReference type="NCBI Taxonomy" id="29497"/>
    <lineage>
        <taxon>Bacteria</taxon>
        <taxon>Pseudomonadati</taxon>
        <taxon>Pseudomonadota</taxon>
        <taxon>Gammaproteobacteria</taxon>
        <taxon>Vibrionales</taxon>
        <taxon>Vibrionaceae</taxon>
        <taxon>Vibrio</taxon>
    </lineage>
</organism>
<dbReference type="SUPFAM" id="SSF54506">
    <property type="entry name" value="Diaminopimelate epimerase-like"/>
    <property type="match status" value="1"/>
</dbReference>
<protein>
    <submittedName>
        <fullName evidence="4">PhzF family phenazine biosynthesis protein</fullName>
    </submittedName>
</protein>
<evidence type="ECO:0000313" key="5">
    <source>
        <dbReference type="EMBL" id="MDP2500329.1"/>
    </source>
</evidence>
<gene>
    <name evidence="4" type="ORF">L8R85_00850</name>
    <name evidence="5" type="ORF">Q8W42_06390</name>
</gene>
<dbReference type="PANTHER" id="PTHR13774">
    <property type="entry name" value="PHENAZINE BIOSYNTHESIS PROTEIN"/>
    <property type="match status" value="1"/>
</dbReference>
<dbReference type="Proteomes" id="UP001177935">
    <property type="component" value="Unassembled WGS sequence"/>
</dbReference>
<evidence type="ECO:0000256" key="2">
    <source>
        <dbReference type="ARBA" id="ARBA00023235"/>
    </source>
</evidence>
<keyword evidence="2" id="KW-0413">Isomerase</keyword>
<feature type="active site" evidence="3">
    <location>
        <position position="65"/>
    </location>
</feature>
<dbReference type="Proteomes" id="UP001159663">
    <property type="component" value="Unassembled WGS sequence"/>
</dbReference>
<reference evidence="5" key="2">
    <citation type="submission" date="2023-07" db="EMBL/GenBank/DDBJ databases">
        <title>Genome content predicts the carbon catabolic preferences of heterotrophic bacteria.</title>
        <authorList>
            <person name="Gralka M."/>
        </authorList>
    </citation>
    <scope>NUCLEOTIDE SEQUENCE</scope>
    <source>
        <strain evidence="5">6E02</strain>
    </source>
</reference>
<comment type="caution">
    <text evidence="4">The sequence shown here is derived from an EMBL/GenBank/DDBJ whole genome shotgun (WGS) entry which is preliminary data.</text>
</comment>
<dbReference type="PIRSF" id="PIRSF016184">
    <property type="entry name" value="PhzC_PhzF"/>
    <property type="match status" value="1"/>
</dbReference>
<comment type="similarity">
    <text evidence="1">Belongs to the PhzF family.</text>
</comment>
<dbReference type="Gene3D" id="3.10.310.10">
    <property type="entry name" value="Diaminopimelate Epimerase, Chain A, domain 1"/>
    <property type="match status" value="2"/>
</dbReference>
<dbReference type="GO" id="GO:0016853">
    <property type="term" value="F:isomerase activity"/>
    <property type="evidence" value="ECO:0007669"/>
    <property type="project" value="UniProtKB-KW"/>
</dbReference>
<evidence type="ECO:0000256" key="3">
    <source>
        <dbReference type="PIRSR" id="PIRSR016184-1"/>
    </source>
</evidence>
<dbReference type="GO" id="GO:0005737">
    <property type="term" value="C:cytoplasm"/>
    <property type="evidence" value="ECO:0007669"/>
    <property type="project" value="TreeGrafter"/>
</dbReference>
<dbReference type="RefSeq" id="WP_102444870.1">
    <property type="nucleotide sequence ID" value="NZ_CAWNTO010000012.1"/>
</dbReference>
<dbReference type="AlphaFoldDB" id="A0AA43JVJ4"/>
<accession>A0AA43JVJ4</accession>
<dbReference type="PANTHER" id="PTHR13774:SF17">
    <property type="entry name" value="PHENAZINE BIOSYNTHESIS-LIKE DOMAIN-CONTAINING PROTEIN"/>
    <property type="match status" value="1"/>
</dbReference>